<evidence type="ECO:0000313" key="2">
    <source>
        <dbReference type="EMBL" id="KAF0699483.1"/>
    </source>
</evidence>
<dbReference type="EMBL" id="CAADRA010005195">
    <property type="protein sequence ID" value="VFT86831.1"/>
    <property type="molecule type" value="Genomic_DNA"/>
</dbReference>
<gene>
    <name evidence="3" type="primary">Aste57867_9953</name>
    <name evidence="2" type="ORF">As57867_009914</name>
    <name evidence="3" type="ORF">ASTE57867_9953</name>
</gene>
<reference evidence="2" key="2">
    <citation type="submission" date="2019-06" db="EMBL/GenBank/DDBJ databases">
        <title>Genomics analysis of Aphanomyces spp. identifies a new class of oomycete effector associated with host adaptation.</title>
        <authorList>
            <person name="Gaulin E."/>
        </authorList>
    </citation>
    <scope>NUCLEOTIDE SEQUENCE</scope>
    <source>
        <strain evidence="2">CBS 578.67</strain>
    </source>
</reference>
<dbReference type="AlphaFoldDB" id="A0A485KPH3"/>
<feature type="region of interest" description="Disordered" evidence="1">
    <location>
        <begin position="1"/>
        <end position="60"/>
    </location>
</feature>
<dbReference type="OrthoDB" id="69759at2759"/>
<protein>
    <submittedName>
        <fullName evidence="3">Aste57867_9953 protein</fullName>
    </submittedName>
</protein>
<name>A0A485KPH3_9STRA</name>
<organism evidence="3 4">
    <name type="scientific">Aphanomyces stellatus</name>
    <dbReference type="NCBI Taxonomy" id="120398"/>
    <lineage>
        <taxon>Eukaryota</taxon>
        <taxon>Sar</taxon>
        <taxon>Stramenopiles</taxon>
        <taxon>Oomycota</taxon>
        <taxon>Saprolegniomycetes</taxon>
        <taxon>Saprolegniales</taxon>
        <taxon>Verrucalvaceae</taxon>
        <taxon>Aphanomyces</taxon>
    </lineage>
</organism>
<proteinExistence type="predicted"/>
<reference evidence="3 4" key="1">
    <citation type="submission" date="2019-03" db="EMBL/GenBank/DDBJ databases">
        <authorList>
            <person name="Gaulin E."/>
            <person name="Dumas B."/>
        </authorList>
    </citation>
    <scope>NUCLEOTIDE SEQUENCE [LARGE SCALE GENOMIC DNA]</scope>
    <source>
        <strain evidence="3">CBS 568.67</strain>
    </source>
</reference>
<keyword evidence="4" id="KW-1185">Reference proteome</keyword>
<dbReference type="EMBL" id="VJMH01005174">
    <property type="protein sequence ID" value="KAF0699483.1"/>
    <property type="molecule type" value="Genomic_DNA"/>
</dbReference>
<sequence length="212" mass="23377">MPPKRLVFPPPAERSRRTTKVPAKAMELVPAKKTPKPAKPPQKSASQQQLPQERKKKGGKPTTLADRILFIVHGATSLVGLPTLKKRLVGEFGMTDSPAFRKNVAKTLVALYGRSDFGRIGGSFHGGETSEVFLAATAAQKAAEEEKKMKAAGLIQCCWCEKWCDVDCFICEDSIARGGKHKCGQCGRIFWTWISDGYTNGHRVEYRKGPDF</sequence>
<evidence type="ECO:0000313" key="3">
    <source>
        <dbReference type="EMBL" id="VFT86831.1"/>
    </source>
</evidence>
<dbReference type="Proteomes" id="UP000332933">
    <property type="component" value="Unassembled WGS sequence"/>
</dbReference>
<feature type="compositionally biased region" description="Pro residues" evidence="1">
    <location>
        <begin position="1"/>
        <end position="12"/>
    </location>
</feature>
<feature type="compositionally biased region" description="Low complexity" evidence="1">
    <location>
        <begin position="41"/>
        <end position="51"/>
    </location>
</feature>
<evidence type="ECO:0000313" key="4">
    <source>
        <dbReference type="Proteomes" id="UP000332933"/>
    </source>
</evidence>
<evidence type="ECO:0000256" key="1">
    <source>
        <dbReference type="SAM" id="MobiDB-lite"/>
    </source>
</evidence>
<accession>A0A485KPH3</accession>